<dbReference type="EMBL" id="JALPQF010000003">
    <property type="protein sequence ID" value="MCK8479734.1"/>
    <property type="molecule type" value="Genomic_DNA"/>
</dbReference>
<gene>
    <name evidence="1" type="ORF">MUY34_03830</name>
</gene>
<comment type="caution">
    <text evidence="1">The sequence shown here is derived from an EMBL/GenBank/DDBJ whole genome shotgun (WGS) entry which is preliminary data.</text>
</comment>
<proteinExistence type="predicted"/>
<evidence type="ECO:0000313" key="1">
    <source>
        <dbReference type="EMBL" id="MCK8479734.1"/>
    </source>
</evidence>
<dbReference type="Proteomes" id="UP001203687">
    <property type="component" value="Unassembled WGS sequence"/>
</dbReference>
<protein>
    <submittedName>
        <fullName evidence="1">Uncharacterized protein</fullName>
    </submittedName>
</protein>
<sequence>MKKIILIALLALPILSFAQKIKVKKGIVTFDGKEVAKVDTELRDNYLFSTLSGEKAFDVVFKGMSASTTEGFQWLELTAVDGTKTEIPYEVLMTSFSPTKLIIKLLSAKYKLITTDGIDMKAVDAFFAEEREVLSHTYAKTVIAAKNDQAERDAKIGQYNPFVKDDGTILFGGATGTKIMGRVSYGNNSYNVTDLDGILIGTATGCSTCTTVKAKTFTDEDFEFDHGSRTMMTGRFSRSFAQIFVEELLGRDYKLGHEAKAYKARLHNEKVKVAKENSINLYGVPGYVIDEDGTKYTGTIYAIFEELQLDPMQQESDLYDMNTIDKYGKFVSIKYNNDKGRLRTKRFAARNNIMFAATVDGEEQMFYGMKTKGNALKKLSNAGNLGFDNSYFYKIEYNKGEHKVLSKPGEPETYVLKFADNKVGFMIDDRKNEKVSNALAKFIKSCKSLSEDINNQEFDLSNFENLKVIVDEYSACN</sequence>
<name>A0ABT0H5S4_9FLAO</name>
<reference evidence="1" key="1">
    <citation type="submission" date="2022-04" db="EMBL/GenBank/DDBJ databases">
        <authorList>
            <person name="Ren T."/>
        </authorList>
    </citation>
    <scope>NUCLEOTIDE SEQUENCE</scope>
    <source>
        <strain evidence="1">F63249</strain>
    </source>
</reference>
<organism evidence="1 2">
    <name type="scientific">Psychroserpens algicola</name>
    <dbReference type="NCBI Taxonomy" id="1719034"/>
    <lineage>
        <taxon>Bacteria</taxon>
        <taxon>Pseudomonadati</taxon>
        <taxon>Bacteroidota</taxon>
        <taxon>Flavobacteriia</taxon>
        <taxon>Flavobacteriales</taxon>
        <taxon>Flavobacteriaceae</taxon>
        <taxon>Psychroserpens</taxon>
    </lineage>
</organism>
<accession>A0ABT0H5S4</accession>
<dbReference type="RefSeq" id="WP_248411992.1">
    <property type="nucleotide sequence ID" value="NZ_JALPQF010000003.1"/>
</dbReference>
<evidence type="ECO:0000313" key="2">
    <source>
        <dbReference type="Proteomes" id="UP001203687"/>
    </source>
</evidence>
<keyword evidence="2" id="KW-1185">Reference proteome</keyword>